<dbReference type="RefSeq" id="WP_371852344.1">
    <property type="nucleotide sequence ID" value="NZ_BHYL01000099.1"/>
</dbReference>
<evidence type="ECO:0000256" key="1">
    <source>
        <dbReference type="SAM" id="MobiDB-lite"/>
    </source>
</evidence>
<organism evidence="2 3">
    <name type="scientific">Cellulomonas algicola</name>
    <dbReference type="NCBI Taxonomy" id="2071633"/>
    <lineage>
        <taxon>Bacteria</taxon>
        <taxon>Bacillati</taxon>
        <taxon>Actinomycetota</taxon>
        <taxon>Actinomycetes</taxon>
        <taxon>Micrococcales</taxon>
        <taxon>Cellulomonadaceae</taxon>
        <taxon>Cellulomonas</taxon>
    </lineage>
</organism>
<proteinExistence type="predicted"/>
<protein>
    <recommendedName>
        <fullName evidence="4">DUF4194 domain-containing protein</fullName>
    </recommendedName>
</protein>
<feature type="compositionally biased region" description="Low complexity" evidence="1">
    <location>
        <begin position="1"/>
        <end position="11"/>
    </location>
</feature>
<evidence type="ECO:0008006" key="4">
    <source>
        <dbReference type="Google" id="ProtNLM"/>
    </source>
</evidence>
<feature type="region of interest" description="Disordered" evidence="1">
    <location>
        <begin position="1"/>
        <end position="56"/>
    </location>
</feature>
<reference evidence="2 3" key="1">
    <citation type="submission" date="2018-11" db="EMBL/GenBank/DDBJ databases">
        <title>Draft genome sequence of Cellulomonas takizawaensis strain TKZ-21.</title>
        <authorList>
            <person name="Yamamura H."/>
            <person name="Hayashi T."/>
            <person name="Hamada M."/>
            <person name="Serisawa Y."/>
            <person name="Matsuyama K."/>
            <person name="Nakagawa Y."/>
            <person name="Otoguro M."/>
            <person name="Yanagida F."/>
            <person name="Hayakawa M."/>
        </authorList>
    </citation>
    <scope>NUCLEOTIDE SEQUENCE [LARGE SCALE GENOMIC DNA]</scope>
    <source>
        <strain evidence="2 3">TKZ-21</strain>
    </source>
</reference>
<keyword evidence="3" id="KW-1185">Reference proteome</keyword>
<evidence type="ECO:0000313" key="2">
    <source>
        <dbReference type="EMBL" id="GCD19867.1"/>
    </source>
</evidence>
<dbReference type="EMBL" id="BHYL01000099">
    <property type="protein sequence ID" value="GCD19867.1"/>
    <property type="molecule type" value="Genomic_DNA"/>
</dbReference>
<evidence type="ECO:0000313" key="3">
    <source>
        <dbReference type="Proteomes" id="UP000288246"/>
    </source>
</evidence>
<feature type="compositionally biased region" description="Low complexity" evidence="1">
    <location>
        <begin position="20"/>
        <end position="33"/>
    </location>
</feature>
<dbReference type="AlphaFoldDB" id="A0A401UYU9"/>
<gene>
    <name evidence="2" type="ORF">CTKZ_14290</name>
</gene>
<dbReference type="Proteomes" id="UP000288246">
    <property type="component" value="Unassembled WGS sequence"/>
</dbReference>
<accession>A0A401UYU9</accession>
<dbReference type="InterPro" id="IPR025449">
    <property type="entry name" value="JetB"/>
</dbReference>
<sequence>MTDAPTVATDADAQDDAVDLPDAVDAPDATDLPDAPDDVDTGDLATPDERGGFIAPVPMEEDPAELFAGDSGTLDADVRRVLVRLLQRRFLVADRNRAQWRTLLENQQVIESRLHDLFVHLVVDHDRGIAYKRQVRSAELDVPVLLRDDAYSRAETLVLVHLRTVFQRERGAGETSVRVDVEEIEQTALTYFDPDDTNVAGHQREIRAAVARLAKEGLIEEESEGRFRVTPLVEVVLSNERLTELRAWLGEQVRAASGVQVRGGAGEEDVR</sequence>
<dbReference type="Pfam" id="PF13835">
    <property type="entry name" value="DUF4194"/>
    <property type="match status" value="1"/>
</dbReference>
<comment type="caution">
    <text evidence="2">The sequence shown here is derived from an EMBL/GenBank/DDBJ whole genome shotgun (WGS) entry which is preliminary data.</text>
</comment>
<name>A0A401UYU9_9CELL</name>